<dbReference type="Proteomes" id="UP001596957">
    <property type="component" value="Unassembled WGS sequence"/>
</dbReference>
<reference evidence="2" key="1">
    <citation type="journal article" date="2019" name="Int. J. Syst. Evol. Microbiol.">
        <title>The Global Catalogue of Microorganisms (GCM) 10K type strain sequencing project: providing services to taxonomists for standard genome sequencing and annotation.</title>
        <authorList>
            <consortium name="The Broad Institute Genomics Platform"/>
            <consortium name="The Broad Institute Genome Sequencing Center for Infectious Disease"/>
            <person name="Wu L."/>
            <person name="Ma J."/>
        </authorList>
    </citation>
    <scope>NUCLEOTIDE SEQUENCE [LARGE SCALE GENOMIC DNA]</scope>
    <source>
        <strain evidence="2">CGMCC 4.7198</strain>
    </source>
</reference>
<gene>
    <name evidence="1" type="ORF">ACFQZP_41155</name>
</gene>
<keyword evidence="2" id="KW-1185">Reference proteome</keyword>
<proteinExistence type="predicted"/>
<comment type="caution">
    <text evidence="1">The sequence shown here is derived from an EMBL/GenBank/DDBJ whole genome shotgun (WGS) entry which is preliminary data.</text>
</comment>
<accession>A0ABW2VWR3</accession>
<dbReference type="RefSeq" id="WP_381264457.1">
    <property type="nucleotide sequence ID" value="NZ_JBHTBI010000102.1"/>
</dbReference>
<protein>
    <submittedName>
        <fullName evidence="1">Uncharacterized protein</fullName>
    </submittedName>
</protein>
<dbReference type="EMBL" id="JBHTEC010000006">
    <property type="protein sequence ID" value="MFD0287915.1"/>
    <property type="molecule type" value="Genomic_DNA"/>
</dbReference>
<evidence type="ECO:0000313" key="2">
    <source>
        <dbReference type="Proteomes" id="UP001596957"/>
    </source>
</evidence>
<organism evidence="1 2">
    <name type="scientific">Streptomyces lutosisoli</name>
    <dbReference type="NCBI Taxonomy" id="2665721"/>
    <lineage>
        <taxon>Bacteria</taxon>
        <taxon>Bacillati</taxon>
        <taxon>Actinomycetota</taxon>
        <taxon>Actinomycetes</taxon>
        <taxon>Kitasatosporales</taxon>
        <taxon>Streptomycetaceae</taxon>
        <taxon>Streptomyces</taxon>
    </lineage>
</organism>
<name>A0ABW2VWR3_9ACTN</name>
<evidence type="ECO:0000313" key="1">
    <source>
        <dbReference type="EMBL" id="MFD0287915.1"/>
    </source>
</evidence>
<sequence length="51" mass="5876">MKINVYDWSSRSQQNSSKSIALHPRLTRRAAWLDRDGLLPIIEGTVIRPEV</sequence>